<feature type="region of interest" description="Disordered" evidence="1">
    <location>
        <begin position="1"/>
        <end position="20"/>
    </location>
</feature>
<comment type="caution">
    <text evidence="2">The sequence shown here is derived from an EMBL/GenBank/DDBJ whole genome shotgun (WGS) entry which is preliminary data.</text>
</comment>
<proteinExistence type="predicted"/>
<evidence type="ECO:0000313" key="2">
    <source>
        <dbReference type="EMBL" id="RKF20767.1"/>
    </source>
</evidence>
<sequence>MADNERLNRALQSLGAAPDPSLPEDFMGGVWMRAGKLEQVDATRTRVALFTAMAFIGLGAGFGTSQSPARESQTNYQLIEGADLSPASLLHVQR</sequence>
<organism evidence="2 3">
    <name type="scientific">Altericroceibacterium spongiae</name>
    <dbReference type="NCBI Taxonomy" id="2320269"/>
    <lineage>
        <taxon>Bacteria</taxon>
        <taxon>Pseudomonadati</taxon>
        <taxon>Pseudomonadota</taxon>
        <taxon>Alphaproteobacteria</taxon>
        <taxon>Sphingomonadales</taxon>
        <taxon>Erythrobacteraceae</taxon>
        <taxon>Altericroceibacterium</taxon>
    </lineage>
</organism>
<accession>A0A420EJB7</accession>
<dbReference type="Proteomes" id="UP000284395">
    <property type="component" value="Unassembled WGS sequence"/>
</dbReference>
<protein>
    <submittedName>
        <fullName evidence="2">Uncharacterized protein</fullName>
    </submittedName>
</protein>
<name>A0A420EJB7_9SPHN</name>
<dbReference type="OrthoDB" id="7509627at2"/>
<keyword evidence="3" id="KW-1185">Reference proteome</keyword>
<dbReference type="RefSeq" id="WP_120325050.1">
    <property type="nucleotide sequence ID" value="NZ_RAPF01000005.1"/>
</dbReference>
<gene>
    <name evidence="2" type="ORF">D6851_11675</name>
</gene>
<dbReference type="EMBL" id="RAPF01000005">
    <property type="protein sequence ID" value="RKF20767.1"/>
    <property type="molecule type" value="Genomic_DNA"/>
</dbReference>
<dbReference type="AlphaFoldDB" id="A0A420EJB7"/>
<evidence type="ECO:0000256" key="1">
    <source>
        <dbReference type="SAM" id="MobiDB-lite"/>
    </source>
</evidence>
<reference evidence="2 3" key="1">
    <citation type="submission" date="2018-09" db="EMBL/GenBank/DDBJ databases">
        <title>Altererythrobacter spongiae sp. nov., isolated from a marine sponge.</title>
        <authorList>
            <person name="Zhuang L."/>
            <person name="Luo L."/>
        </authorList>
    </citation>
    <scope>NUCLEOTIDE SEQUENCE [LARGE SCALE GENOMIC DNA]</scope>
    <source>
        <strain evidence="2 3">HN-Y73</strain>
    </source>
</reference>
<evidence type="ECO:0000313" key="3">
    <source>
        <dbReference type="Proteomes" id="UP000284395"/>
    </source>
</evidence>